<dbReference type="Proteomes" id="UP000005596">
    <property type="component" value="Unassembled WGS sequence"/>
</dbReference>
<evidence type="ECO:0000256" key="7">
    <source>
        <dbReference type="SAM" id="Phobius"/>
    </source>
</evidence>
<dbReference type="InterPro" id="IPR020846">
    <property type="entry name" value="MFS_dom"/>
</dbReference>
<dbReference type="EMBL" id="AAZJ01000001">
    <property type="protein sequence ID" value="EDK14664.1"/>
    <property type="molecule type" value="Genomic_DNA"/>
</dbReference>
<dbReference type="PANTHER" id="PTHR43045:SF2">
    <property type="entry name" value="INNER MEMBRANE METABOLITE TRANSPORT PROTEIN YHJE"/>
    <property type="match status" value="1"/>
</dbReference>
<evidence type="ECO:0000313" key="9">
    <source>
        <dbReference type="EMBL" id="EDK14664.1"/>
    </source>
</evidence>
<evidence type="ECO:0000256" key="4">
    <source>
        <dbReference type="ARBA" id="ARBA00022692"/>
    </source>
</evidence>
<keyword evidence="9" id="KW-0808">Transferase</keyword>
<keyword evidence="5 7" id="KW-1133">Transmembrane helix</keyword>
<gene>
    <name evidence="9" type="ORF">CGSHiR3021_09165</name>
</gene>
<comment type="subcellular location">
    <subcellularLocation>
        <location evidence="1">Cell membrane</location>
        <topology evidence="1">Multi-pass membrane protein</topology>
    </subcellularLocation>
</comment>
<feature type="domain" description="Major facilitator superfamily (MFS) profile" evidence="8">
    <location>
        <begin position="12"/>
        <end position="91"/>
    </location>
</feature>
<dbReference type="InterPro" id="IPR036259">
    <property type="entry name" value="MFS_trans_sf"/>
</dbReference>
<organism evidence="9 10">
    <name type="scientific">Haemophilus influenzae 22.4-21</name>
    <dbReference type="NCBI Taxonomy" id="375063"/>
    <lineage>
        <taxon>Bacteria</taxon>
        <taxon>Pseudomonadati</taxon>
        <taxon>Pseudomonadota</taxon>
        <taxon>Gammaproteobacteria</taxon>
        <taxon>Pasteurellales</taxon>
        <taxon>Pasteurellaceae</taxon>
        <taxon>Haemophilus</taxon>
    </lineage>
</organism>
<dbReference type="Pfam" id="PF00083">
    <property type="entry name" value="Sugar_tr"/>
    <property type="match status" value="1"/>
</dbReference>
<dbReference type="InterPro" id="IPR005828">
    <property type="entry name" value="MFS_sugar_transport-like"/>
</dbReference>
<evidence type="ECO:0000256" key="6">
    <source>
        <dbReference type="ARBA" id="ARBA00023136"/>
    </source>
</evidence>
<dbReference type="BioCyc" id="HINF375063:G119K-84-MONOMER"/>
<sequence>MSTQLRNNPMKVALAAMVGTAIEFFDYYIYAAAAVLVFNTQFFHSDDPLSNDLLSLSTLALAFFARPIGSALFGHFGDKIGRKKPWLLPLF</sequence>
<dbReference type="PANTHER" id="PTHR43045">
    <property type="entry name" value="SHIKIMATE TRANSPORTER"/>
    <property type="match status" value="1"/>
</dbReference>
<keyword evidence="9" id="KW-0328">Glycosyltransferase</keyword>
<name>A4NVE3_HAEIF</name>
<dbReference type="Gene3D" id="1.20.1250.20">
    <property type="entry name" value="MFS general substrate transporter like domains"/>
    <property type="match status" value="1"/>
</dbReference>
<evidence type="ECO:0000256" key="1">
    <source>
        <dbReference type="ARBA" id="ARBA00004651"/>
    </source>
</evidence>
<dbReference type="GO" id="GO:0004850">
    <property type="term" value="F:uridine phosphorylase activity"/>
    <property type="evidence" value="ECO:0007669"/>
    <property type="project" value="UniProtKB-EC"/>
</dbReference>
<keyword evidence="2" id="KW-0813">Transport</keyword>
<keyword evidence="3" id="KW-1003">Cell membrane</keyword>
<reference evidence="9 10" key="1">
    <citation type="journal article" date="2007" name="Genome Biol.">
        <title>Characterization and modeling of the Haemophilus influenzae core and supragenomes based on the complete genomic sequences of Rd and 12 clinical nontypeable strains.</title>
        <authorList>
            <person name="Hogg J.S."/>
            <person name="Hu F.Z."/>
            <person name="Janto B."/>
            <person name="Boissy R."/>
            <person name="Hayes J."/>
            <person name="Keefe R."/>
            <person name="Post J.C."/>
            <person name="Ehrlich G.D."/>
        </authorList>
    </citation>
    <scope>NUCLEOTIDE SEQUENCE [LARGE SCALE GENOMIC DNA]</scope>
    <source>
        <strain evidence="9 10">22.4-21</strain>
    </source>
</reference>
<evidence type="ECO:0000256" key="3">
    <source>
        <dbReference type="ARBA" id="ARBA00022475"/>
    </source>
</evidence>
<keyword evidence="4 7" id="KW-0812">Transmembrane</keyword>
<feature type="transmembrane region" description="Helical" evidence="7">
    <location>
        <begin position="12"/>
        <end position="33"/>
    </location>
</feature>
<evidence type="ECO:0000256" key="5">
    <source>
        <dbReference type="ARBA" id="ARBA00022989"/>
    </source>
</evidence>
<feature type="transmembrane region" description="Helical" evidence="7">
    <location>
        <begin position="53"/>
        <end position="74"/>
    </location>
</feature>
<evidence type="ECO:0000259" key="8">
    <source>
        <dbReference type="PROSITE" id="PS50850"/>
    </source>
</evidence>
<dbReference type="AlphaFoldDB" id="A4NVE3"/>
<dbReference type="SUPFAM" id="SSF103473">
    <property type="entry name" value="MFS general substrate transporter"/>
    <property type="match status" value="1"/>
</dbReference>
<accession>A4NVE3</accession>
<dbReference type="GO" id="GO:0022857">
    <property type="term" value="F:transmembrane transporter activity"/>
    <property type="evidence" value="ECO:0007669"/>
    <property type="project" value="InterPro"/>
</dbReference>
<dbReference type="EC" id="2.4.2.3" evidence="9"/>
<protein>
    <submittedName>
        <fullName evidence="9">Uridine phosphorylase</fullName>
        <ecNumber evidence="9">2.4.2.3</ecNumber>
    </submittedName>
</protein>
<evidence type="ECO:0000313" key="10">
    <source>
        <dbReference type="Proteomes" id="UP000005596"/>
    </source>
</evidence>
<evidence type="ECO:0000256" key="2">
    <source>
        <dbReference type="ARBA" id="ARBA00022448"/>
    </source>
</evidence>
<proteinExistence type="predicted"/>
<keyword evidence="6 7" id="KW-0472">Membrane</keyword>
<dbReference type="GO" id="GO:0005886">
    <property type="term" value="C:plasma membrane"/>
    <property type="evidence" value="ECO:0007669"/>
    <property type="project" value="UniProtKB-SubCell"/>
</dbReference>
<dbReference type="PROSITE" id="PS50850">
    <property type="entry name" value="MFS"/>
    <property type="match status" value="1"/>
</dbReference>